<proteinExistence type="predicted"/>
<evidence type="ECO:0000313" key="3">
    <source>
        <dbReference type="Proteomes" id="UP000023482"/>
    </source>
</evidence>
<dbReference type="Proteomes" id="UP000023482">
    <property type="component" value="Unassembled WGS sequence"/>
</dbReference>
<dbReference type="PATRIC" id="fig|887901.3.peg.544"/>
<evidence type="ECO:0000259" key="1">
    <source>
        <dbReference type="Pfam" id="PF01656"/>
    </source>
</evidence>
<dbReference type="InterPro" id="IPR027417">
    <property type="entry name" value="P-loop_NTPase"/>
</dbReference>
<dbReference type="Gene3D" id="3.40.50.300">
    <property type="entry name" value="P-loop containing nucleotide triphosphate hydrolases"/>
    <property type="match status" value="1"/>
</dbReference>
<dbReference type="Pfam" id="PF01656">
    <property type="entry name" value="CbiA"/>
    <property type="match status" value="1"/>
</dbReference>
<accession>Z4WTV7</accession>
<organism evidence="2 3">
    <name type="scientific">Porphyromonas catoniae ATCC 51270</name>
    <dbReference type="NCBI Taxonomy" id="887901"/>
    <lineage>
        <taxon>Bacteria</taxon>
        <taxon>Pseudomonadati</taxon>
        <taxon>Bacteroidota</taxon>
        <taxon>Bacteroidia</taxon>
        <taxon>Bacteroidales</taxon>
        <taxon>Porphyromonadaceae</taxon>
        <taxon>Porphyromonas</taxon>
    </lineage>
</organism>
<dbReference type="PANTHER" id="PTHR13696">
    <property type="entry name" value="P-LOOP CONTAINING NUCLEOSIDE TRIPHOSPHATE HYDROLASE"/>
    <property type="match status" value="1"/>
</dbReference>
<dbReference type="AlphaFoldDB" id="Z4WTV7"/>
<dbReference type="InterPro" id="IPR002586">
    <property type="entry name" value="CobQ/CobB/MinD/ParA_Nub-bd_dom"/>
</dbReference>
<dbReference type="SUPFAM" id="SSF52540">
    <property type="entry name" value="P-loop containing nucleoside triphosphate hydrolases"/>
    <property type="match status" value="1"/>
</dbReference>
<feature type="domain" description="CobQ/CobB/MinD/ParA nucleotide binding" evidence="1">
    <location>
        <begin position="17"/>
        <end position="218"/>
    </location>
</feature>
<name>Z4WTV7_9PORP</name>
<gene>
    <name evidence="2" type="ORF">HMPREF0636_0954</name>
</gene>
<dbReference type="CDD" id="cd02042">
    <property type="entry name" value="ParAB_family"/>
    <property type="match status" value="1"/>
</dbReference>
<sequence>MLAMQSSRPRPLYLGFSSQKGGVGKSTLAEILSSMLYYEEGISLFVVDCDLTQDSFFKLREREKGTIGEDPALTAYMQTYFHQLERRSYRIIKARPEEAVARAEALAMQYPEEGYQLVVFDFPGHAGTRELLELSLEMDYILSPLEPDIQSMVACLSYAKSIQDLGVSMQTARIKDIWLLWNKVDRRVRNTLVTHYTQHIQKEGLTLVPFPIYRTHRFSHELSMYGARGVFRSTYLPPNKALRVGTNIDELAGWVLSALQLSIPTTDGHD</sequence>
<comment type="caution">
    <text evidence="2">The sequence shown here is derived from an EMBL/GenBank/DDBJ whole genome shotgun (WGS) entry which is preliminary data.</text>
</comment>
<dbReference type="InterPro" id="IPR050678">
    <property type="entry name" value="DNA_Partitioning_ATPase"/>
</dbReference>
<keyword evidence="3" id="KW-1185">Reference proteome</keyword>
<protein>
    <submittedName>
        <fullName evidence="2">Conjugative transposon protein TraA family protein</fullName>
    </submittedName>
</protein>
<dbReference type="EMBL" id="JDFF01000010">
    <property type="protein sequence ID" value="EWC92946.1"/>
    <property type="molecule type" value="Genomic_DNA"/>
</dbReference>
<evidence type="ECO:0000313" key="2">
    <source>
        <dbReference type="EMBL" id="EWC92946.1"/>
    </source>
</evidence>
<dbReference type="PANTHER" id="PTHR13696:SF52">
    <property type="entry name" value="PARA FAMILY PROTEIN CT_582"/>
    <property type="match status" value="1"/>
</dbReference>
<reference evidence="2 3" key="1">
    <citation type="submission" date="2014-01" db="EMBL/GenBank/DDBJ databases">
        <authorList>
            <person name="Durkin A.S."/>
            <person name="McCorrison J."/>
            <person name="Torralba M."/>
            <person name="Gillis M."/>
            <person name="Haft D.H."/>
            <person name="Methe B."/>
            <person name="Sutton G."/>
            <person name="Nelson K.E."/>
        </authorList>
    </citation>
    <scope>NUCLEOTIDE SEQUENCE [LARGE SCALE GENOMIC DNA]</scope>
    <source>
        <strain evidence="2 3">ATCC 51270</strain>
    </source>
</reference>